<dbReference type="PANTHER" id="PTHR43434:SF1">
    <property type="entry name" value="PHOSPHOGLYCOLATE PHOSPHATASE"/>
    <property type="match status" value="1"/>
</dbReference>
<accession>A0A5N8V6A1</accession>
<dbReference type="InterPro" id="IPR036412">
    <property type="entry name" value="HAD-like_sf"/>
</dbReference>
<organism evidence="1 2">
    <name type="scientific">Streptomyces adustus</name>
    <dbReference type="NCBI Taxonomy" id="1609272"/>
    <lineage>
        <taxon>Bacteria</taxon>
        <taxon>Bacillati</taxon>
        <taxon>Actinomycetota</taxon>
        <taxon>Actinomycetes</taxon>
        <taxon>Kitasatosporales</taxon>
        <taxon>Streptomycetaceae</taxon>
        <taxon>Streptomyces</taxon>
    </lineage>
</organism>
<dbReference type="InterPro" id="IPR050155">
    <property type="entry name" value="HAD-like_hydrolase_sf"/>
</dbReference>
<dbReference type="InterPro" id="IPR023214">
    <property type="entry name" value="HAD_sf"/>
</dbReference>
<protein>
    <submittedName>
        <fullName evidence="1">HAD family hydrolase</fullName>
    </submittedName>
</protein>
<reference evidence="1 2" key="1">
    <citation type="submission" date="2019-07" db="EMBL/GenBank/DDBJ databases">
        <title>New species of Amycolatopsis and Streptomyces.</title>
        <authorList>
            <person name="Duangmal K."/>
            <person name="Teo W.F.A."/>
            <person name="Lipun K."/>
        </authorList>
    </citation>
    <scope>NUCLEOTIDE SEQUENCE [LARGE SCALE GENOMIC DNA]</scope>
    <source>
        <strain evidence="1 2">NBRC 109810</strain>
    </source>
</reference>
<keyword evidence="2" id="KW-1185">Reference proteome</keyword>
<keyword evidence="1" id="KW-0378">Hydrolase</keyword>
<dbReference type="Gene3D" id="3.40.50.1000">
    <property type="entry name" value="HAD superfamily/HAD-like"/>
    <property type="match status" value="1"/>
</dbReference>
<comment type="caution">
    <text evidence="1">The sequence shown here is derived from an EMBL/GenBank/DDBJ whole genome shotgun (WGS) entry which is preliminary data.</text>
</comment>
<evidence type="ECO:0000313" key="1">
    <source>
        <dbReference type="EMBL" id="MPY30801.1"/>
    </source>
</evidence>
<dbReference type="Proteomes" id="UP000325849">
    <property type="component" value="Unassembled WGS sequence"/>
</dbReference>
<name>A0A5N8V6A1_9ACTN</name>
<dbReference type="GO" id="GO:0005829">
    <property type="term" value="C:cytosol"/>
    <property type="evidence" value="ECO:0007669"/>
    <property type="project" value="TreeGrafter"/>
</dbReference>
<dbReference type="NCBIfam" id="TIGR01549">
    <property type="entry name" value="HAD-SF-IA-v1"/>
    <property type="match status" value="1"/>
</dbReference>
<dbReference type="GO" id="GO:0008967">
    <property type="term" value="F:phosphoglycolate phosphatase activity"/>
    <property type="evidence" value="ECO:0007669"/>
    <property type="project" value="TreeGrafter"/>
</dbReference>
<dbReference type="EMBL" id="VJZD01000014">
    <property type="protein sequence ID" value="MPY30801.1"/>
    <property type="molecule type" value="Genomic_DNA"/>
</dbReference>
<dbReference type="CDD" id="cd01427">
    <property type="entry name" value="HAD_like"/>
    <property type="match status" value="1"/>
</dbReference>
<evidence type="ECO:0000313" key="2">
    <source>
        <dbReference type="Proteomes" id="UP000325849"/>
    </source>
</evidence>
<dbReference type="Pfam" id="PF00702">
    <property type="entry name" value="Hydrolase"/>
    <property type="match status" value="1"/>
</dbReference>
<sequence length="238" mass="26007">MTSEADELHELVARTRYVLFDFDGPICRLFSGHPADVIARDQVNWLDVRGLGGMLTEAERWSSDPHGTLSSLHGRYPGSDVIAGLEENLTRHELRAARVAMPTAYADPLIRTWVAVGARLAVVTNNSARTVASYLTGRGLYPCFDPHIYGRTQELRLLKPHPEMLNRALRAMGAAPDASLMIGDALSDHAAARAAGVRFLGYARNPAARSRMLGDGVPAHDIMGSLEPLLSSLRRNRS</sequence>
<dbReference type="PANTHER" id="PTHR43434">
    <property type="entry name" value="PHOSPHOGLYCOLATE PHOSPHATASE"/>
    <property type="match status" value="1"/>
</dbReference>
<gene>
    <name evidence="1" type="ORF">FNH09_05590</name>
</gene>
<dbReference type="SUPFAM" id="SSF56784">
    <property type="entry name" value="HAD-like"/>
    <property type="match status" value="1"/>
</dbReference>
<dbReference type="GO" id="GO:0006281">
    <property type="term" value="P:DNA repair"/>
    <property type="evidence" value="ECO:0007669"/>
    <property type="project" value="TreeGrafter"/>
</dbReference>
<dbReference type="InterPro" id="IPR006439">
    <property type="entry name" value="HAD-SF_hydro_IA"/>
</dbReference>
<dbReference type="AlphaFoldDB" id="A0A5N8V6A1"/>
<proteinExistence type="predicted"/>